<dbReference type="InterPro" id="IPR052158">
    <property type="entry name" value="INH-QAR"/>
</dbReference>
<dbReference type="InterPro" id="IPR029062">
    <property type="entry name" value="Class_I_gatase-like"/>
</dbReference>
<dbReference type="PANTHER" id="PTHR43130">
    <property type="entry name" value="ARAC-FAMILY TRANSCRIPTIONAL REGULATOR"/>
    <property type="match status" value="1"/>
</dbReference>
<accession>A0A975EQ06</accession>
<reference evidence="4" key="1">
    <citation type="submission" date="2020-07" db="EMBL/GenBank/DDBJ databases">
        <title>Genome sequences of bacteria associated with the marine, planktonic diatom Thalassiosira profunda strain ECT2AJA-044.</title>
        <authorList>
            <person name="Gargas C.B."/>
            <person name="Roberts W.R."/>
            <person name="Alverson A.J."/>
        </authorList>
    </citation>
    <scope>NUCLEOTIDE SEQUENCE</scope>
    <source>
        <strain evidence="4">ECT2AJA-044</strain>
    </source>
</reference>
<keyword evidence="2" id="KW-0804">Transcription</keyword>
<dbReference type="AlphaFoldDB" id="A0A975EQ06"/>
<dbReference type="InterPro" id="IPR018060">
    <property type="entry name" value="HTH_AraC"/>
</dbReference>
<keyword evidence="1" id="KW-0805">Transcription regulation</keyword>
<dbReference type="GO" id="GO:0043565">
    <property type="term" value="F:sequence-specific DNA binding"/>
    <property type="evidence" value="ECO:0007669"/>
    <property type="project" value="InterPro"/>
</dbReference>
<dbReference type="PROSITE" id="PS01124">
    <property type="entry name" value="HTH_ARAC_FAMILY_2"/>
    <property type="match status" value="1"/>
</dbReference>
<dbReference type="Proteomes" id="UP000665026">
    <property type="component" value="Chromosome"/>
</dbReference>
<proteinExistence type="predicted"/>
<protein>
    <submittedName>
        <fullName evidence="4">GlxA family transcriptional regulator</fullName>
    </submittedName>
</protein>
<dbReference type="Gene3D" id="3.40.50.880">
    <property type="match status" value="1"/>
</dbReference>
<dbReference type="SMART" id="SM00342">
    <property type="entry name" value="HTH_ARAC"/>
    <property type="match status" value="1"/>
</dbReference>
<name>A0A975EQ06_9RHOB</name>
<evidence type="ECO:0000313" key="5">
    <source>
        <dbReference type="Proteomes" id="UP000665026"/>
    </source>
</evidence>
<organism evidence="4 5">
    <name type="scientific">Cognatishimia activa</name>
    <dbReference type="NCBI Taxonomy" id="1715691"/>
    <lineage>
        <taxon>Bacteria</taxon>
        <taxon>Pseudomonadati</taxon>
        <taxon>Pseudomonadota</taxon>
        <taxon>Alphaproteobacteria</taxon>
        <taxon>Rhodobacterales</taxon>
        <taxon>Paracoccaceae</taxon>
        <taxon>Cognatishimia</taxon>
    </lineage>
</organism>
<dbReference type="GO" id="GO:0003700">
    <property type="term" value="F:DNA-binding transcription factor activity"/>
    <property type="evidence" value="ECO:0007669"/>
    <property type="project" value="InterPro"/>
</dbReference>
<evidence type="ECO:0000256" key="1">
    <source>
        <dbReference type="ARBA" id="ARBA00023015"/>
    </source>
</evidence>
<gene>
    <name evidence="4" type="ORF">HZ995_01140</name>
</gene>
<dbReference type="Pfam" id="PF12833">
    <property type="entry name" value="HTH_18"/>
    <property type="match status" value="1"/>
</dbReference>
<evidence type="ECO:0000259" key="3">
    <source>
        <dbReference type="PROSITE" id="PS01124"/>
    </source>
</evidence>
<dbReference type="KEGG" id="cact:HZ995_01140"/>
<evidence type="ECO:0000256" key="2">
    <source>
        <dbReference type="ARBA" id="ARBA00023163"/>
    </source>
</evidence>
<dbReference type="InterPro" id="IPR002818">
    <property type="entry name" value="DJ-1/PfpI"/>
</dbReference>
<sequence>MMKPARDLFLPDPKPLDTVVLVLDQSNTLSFAAATDPMRAANRKSGAPLFRWRFATAEGTAARLTTGLTVEGPPIASIETCDLLIVVAGFNLLNHATPRLSSSLRRLKNQDTGIIAIDGGPWLLASAGLLNGHPATTHWEDLDEFASRFPEVETRRDRYCLSPPFATSGGASPAIDLMLHLIANRWGGDLARRTAGAFLYDPVPEGRWQTPSSLPRDPRRPPVVTQALDLMAQTLADPLPIQEVAEQTNQSPRRLEQLFAEHVGQPPQSYYLHLRLTEAHRLATDTPMPVRDIGFATGFASLSSFSRAFKAQFGLSVSRLRRGSHNEDERP</sequence>
<dbReference type="InterPro" id="IPR009057">
    <property type="entry name" value="Homeodomain-like_sf"/>
</dbReference>
<feature type="domain" description="HTH araC/xylS-type" evidence="3">
    <location>
        <begin position="225"/>
        <end position="323"/>
    </location>
</feature>
<evidence type="ECO:0000313" key="4">
    <source>
        <dbReference type="EMBL" id="QTN36166.1"/>
    </source>
</evidence>
<dbReference type="Pfam" id="PF01965">
    <property type="entry name" value="DJ-1_PfpI"/>
    <property type="match status" value="1"/>
</dbReference>
<dbReference type="SUPFAM" id="SSF52317">
    <property type="entry name" value="Class I glutamine amidotransferase-like"/>
    <property type="match status" value="1"/>
</dbReference>
<dbReference type="EMBL" id="CP060010">
    <property type="protein sequence ID" value="QTN36166.1"/>
    <property type="molecule type" value="Genomic_DNA"/>
</dbReference>
<dbReference type="PANTHER" id="PTHR43130:SF3">
    <property type="entry name" value="HTH-TYPE TRANSCRIPTIONAL REGULATOR RV1931C"/>
    <property type="match status" value="1"/>
</dbReference>
<dbReference type="SUPFAM" id="SSF46689">
    <property type="entry name" value="Homeodomain-like"/>
    <property type="match status" value="2"/>
</dbReference>
<dbReference type="CDD" id="cd03136">
    <property type="entry name" value="GATase1_AraC_ArgR_like"/>
    <property type="match status" value="1"/>
</dbReference>
<dbReference type="Gene3D" id="1.10.10.60">
    <property type="entry name" value="Homeodomain-like"/>
    <property type="match status" value="1"/>
</dbReference>